<evidence type="ECO:0000313" key="2">
    <source>
        <dbReference type="Proteomes" id="UP000762676"/>
    </source>
</evidence>
<sequence>MVFHPPTSTPPPVCEHHKPIHTSQYGLACHDHCCSRRHLPLSGYVPWLCPVGRLLIFNVSLITSRRARFLFQVGKVCAAATASAVRPPRLLLRQSTNPITLPVRFFFLFHLSYLFSLSTDSAPPHPNLPNYPFLSYFALVPKSTIFTHMA</sequence>
<reference evidence="1 2" key="1">
    <citation type="journal article" date="2021" name="Elife">
        <title>Chloroplast acquisition without the gene transfer in kleptoplastic sea slugs, Plakobranchus ocellatus.</title>
        <authorList>
            <person name="Maeda T."/>
            <person name="Takahashi S."/>
            <person name="Yoshida T."/>
            <person name="Shimamura S."/>
            <person name="Takaki Y."/>
            <person name="Nagai Y."/>
            <person name="Toyoda A."/>
            <person name="Suzuki Y."/>
            <person name="Arimoto A."/>
            <person name="Ishii H."/>
            <person name="Satoh N."/>
            <person name="Nishiyama T."/>
            <person name="Hasebe M."/>
            <person name="Maruyama T."/>
            <person name="Minagawa J."/>
            <person name="Obokata J."/>
            <person name="Shigenobu S."/>
        </authorList>
    </citation>
    <scope>NUCLEOTIDE SEQUENCE [LARGE SCALE GENOMIC DNA]</scope>
</reference>
<protein>
    <submittedName>
        <fullName evidence="1">Uncharacterized protein</fullName>
    </submittedName>
</protein>
<dbReference type="AlphaFoldDB" id="A0AAV4IIX2"/>
<name>A0AAV4IIX2_9GAST</name>
<proteinExistence type="predicted"/>
<organism evidence="1 2">
    <name type="scientific">Elysia marginata</name>
    <dbReference type="NCBI Taxonomy" id="1093978"/>
    <lineage>
        <taxon>Eukaryota</taxon>
        <taxon>Metazoa</taxon>
        <taxon>Spiralia</taxon>
        <taxon>Lophotrochozoa</taxon>
        <taxon>Mollusca</taxon>
        <taxon>Gastropoda</taxon>
        <taxon>Heterobranchia</taxon>
        <taxon>Euthyneura</taxon>
        <taxon>Panpulmonata</taxon>
        <taxon>Sacoglossa</taxon>
        <taxon>Placobranchoidea</taxon>
        <taxon>Plakobranchidae</taxon>
        <taxon>Elysia</taxon>
    </lineage>
</organism>
<accession>A0AAV4IIX2</accession>
<keyword evidence="2" id="KW-1185">Reference proteome</keyword>
<dbReference type="Proteomes" id="UP000762676">
    <property type="component" value="Unassembled WGS sequence"/>
</dbReference>
<gene>
    <name evidence="1" type="ORF">ElyMa_003038500</name>
</gene>
<evidence type="ECO:0000313" key="1">
    <source>
        <dbReference type="EMBL" id="GFS09485.1"/>
    </source>
</evidence>
<dbReference type="EMBL" id="BMAT01006281">
    <property type="protein sequence ID" value="GFS09485.1"/>
    <property type="molecule type" value="Genomic_DNA"/>
</dbReference>
<comment type="caution">
    <text evidence="1">The sequence shown here is derived from an EMBL/GenBank/DDBJ whole genome shotgun (WGS) entry which is preliminary data.</text>
</comment>